<protein>
    <submittedName>
        <fullName evidence="2">Uncharacterized protein</fullName>
    </submittedName>
</protein>
<evidence type="ECO:0000313" key="3">
    <source>
        <dbReference type="Proteomes" id="UP001185092"/>
    </source>
</evidence>
<evidence type="ECO:0000313" key="2">
    <source>
        <dbReference type="EMBL" id="MDR6240209.1"/>
    </source>
</evidence>
<dbReference type="Proteomes" id="UP001185092">
    <property type="component" value="Unassembled WGS sequence"/>
</dbReference>
<comment type="caution">
    <text evidence="2">The sequence shown here is derived from an EMBL/GenBank/DDBJ whole genome shotgun (WGS) entry which is preliminary data.</text>
</comment>
<keyword evidence="1" id="KW-0812">Transmembrane</keyword>
<accession>A0AAE3XQJ7</accession>
<name>A0AAE3XQJ7_9BACT</name>
<feature type="transmembrane region" description="Helical" evidence="1">
    <location>
        <begin position="53"/>
        <end position="73"/>
    </location>
</feature>
<keyword evidence="1" id="KW-0472">Membrane</keyword>
<gene>
    <name evidence="2" type="ORF">HNQ88_003275</name>
</gene>
<proteinExistence type="predicted"/>
<reference evidence="2" key="1">
    <citation type="submission" date="2023-07" db="EMBL/GenBank/DDBJ databases">
        <title>Genomic Encyclopedia of Type Strains, Phase IV (KMG-IV): sequencing the most valuable type-strain genomes for metagenomic binning, comparative biology and taxonomic classification.</title>
        <authorList>
            <person name="Goeker M."/>
        </authorList>
    </citation>
    <scope>NUCLEOTIDE SEQUENCE</scope>
    <source>
        <strain evidence="2">DSM 26174</strain>
    </source>
</reference>
<dbReference type="RefSeq" id="WP_309940092.1">
    <property type="nucleotide sequence ID" value="NZ_AP025305.1"/>
</dbReference>
<evidence type="ECO:0000256" key="1">
    <source>
        <dbReference type="SAM" id="Phobius"/>
    </source>
</evidence>
<feature type="transmembrane region" description="Helical" evidence="1">
    <location>
        <begin position="93"/>
        <end position="113"/>
    </location>
</feature>
<keyword evidence="3" id="KW-1185">Reference proteome</keyword>
<organism evidence="2 3">
    <name type="scientific">Aureibacter tunicatorum</name>
    <dbReference type="NCBI Taxonomy" id="866807"/>
    <lineage>
        <taxon>Bacteria</taxon>
        <taxon>Pseudomonadati</taxon>
        <taxon>Bacteroidota</taxon>
        <taxon>Cytophagia</taxon>
        <taxon>Cytophagales</taxon>
        <taxon>Persicobacteraceae</taxon>
        <taxon>Aureibacter</taxon>
    </lineage>
</organism>
<dbReference type="EMBL" id="JAVDQD010000004">
    <property type="protein sequence ID" value="MDR6240209.1"/>
    <property type="molecule type" value="Genomic_DNA"/>
</dbReference>
<sequence>MRELDEKDIDRIIKEGFENDMPDLSDSFTFDVMGRIEHLESTESGAFNKWEKISIVMFLISFFVLTVVLMHFGVLHKFDLSFVNNVVSGIKGFSSFINFSFIACFGIGLLLLLDKISLKISDKSR</sequence>
<keyword evidence="1" id="KW-1133">Transmembrane helix</keyword>
<dbReference type="AlphaFoldDB" id="A0AAE3XQJ7"/>